<keyword evidence="2" id="KW-1185">Reference proteome</keyword>
<evidence type="ECO:0000313" key="2">
    <source>
        <dbReference type="Proteomes" id="UP000274139"/>
    </source>
</evidence>
<dbReference type="AlphaFoldDB" id="A0A454JJR5"/>
<dbReference type="RefSeq" id="WP_103524194.1">
    <property type="nucleotide sequence ID" value="NZ_JAIZDC010000003.1"/>
</dbReference>
<reference evidence="1 2" key="1">
    <citation type="submission" date="2018-10" db="EMBL/GenBank/DDBJ databases">
        <title>Draft genome sequence of Aquitalea MWU14-2217 isolated from a wild cranberry bog in Provincetown, Massachusetts.</title>
        <authorList>
            <person name="Ebadzadsahrai G."/>
            <person name="Soby S."/>
        </authorList>
    </citation>
    <scope>NUCLEOTIDE SEQUENCE [LARGE SCALE GENOMIC DNA]</scope>
    <source>
        <strain evidence="1 2">MWU14-2217</strain>
    </source>
</reference>
<accession>A0A454JJR5</accession>
<dbReference type="EMBL" id="RFAR01000026">
    <property type="protein sequence ID" value="RMC99245.1"/>
    <property type="molecule type" value="Genomic_DNA"/>
</dbReference>
<name>A0A454JJR5_9NEIS</name>
<organism evidence="1 2">
    <name type="scientific">Aquitalea palustris</name>
    <dbReference type="NCBI Taxonomy" id="2480983"/>
    <lineage>
        <taxon>Bacteria</taxon>
        <taxon>Pseudomonadati</taxon>
        <taxon>Pseudomonadota</taxon>
        <taxon>Betaproteobacteria</taxon>
        <taxon>Neisseriales</taxon>
        <taxon>Chromobacteriaceae</taxon>
        <taxon>Aquitalea</taxon>
    </lineage>
</organism>
<evidence type="ECO:0000313" key="1">
    <source>
        <dbReference type="EMBL" id="RMC99245.1"/>
    </source>
</evidence>
<dbReference type="OrthoDB" id="9180016at2"/>
<protein>
    <submittedName>
        <fullName evidence="1">Uncharacterized protein</fullName>
    </submittedName>
</protein>
<sequence length="132" mass="14989">MNSKNLESRFAWRDVVEDDKWAGWGWMQTCIVATGRVKIECVQQPALGNDRCMRLCVIALDQTTLIEYTDTGFVLREYVARLSFDAVIDRLRQVPSTPVHLAAPELLNGLADDGLLVQVFGSQRRRRGQLTH</sequence>
<dbReference type="Proteomes" id="UP000274139">
    <property type="component" value="Unassembled WGS sequence"/>
</dbReference>
<comment type="caution">
    <text evidence="1">The sequence shown here is derived from an EMBL/GenBank/DDBJ whole genome shotgun (WGS) entry which is preliminary data.</text>
</comment>
<proteinExistence type="predicted"/>
<gene>
    <name evidence="1" type="ORF">EAY64_07680</name>
</gene>